<dbReference type="SUPFAM" id="SSF49562">
    <property type="entry name" value="C2 domain (Calcium/lipid-binding domain, CaLB)"/>
    <property type="match status" value="2"/>
</dbReference>
<dbReference type="Gene3D" id="2.60.40.150">
    <property type="entry name" value="C2 domain"/>
    <property type="match status" value="2"/>
</dbReference>
<evidence type="ECO:0000313" key="3">
    <source>
        <dbReference type="EMBL" id="KAF5103912.1"/>
    </source>
</evidence>
<name>A0A9P5KVG3_GEOCN</name>
<feature type="domain" description="C2" evidence="2">
    <location>
        <begin position="330"/>
        <end position="452"/>
    </location>
</feature>
<feature type="compositionally biased region" description="Polar residues" evidence="1">
    <location>
        <begin position="182"/>
        <end position="191"/>
    </location>
</feature>
<reference evidence="3" key="2">
    <citation type="submission" date="2020-01" db="EMBL/GenBank/DDBJ databases">
        <authorList>
            <person name="Perkins V."/>
            <person name="Lessard M.-H."/>
            <person name="Dugat-Bony E."/>
            <person name="Frenette M."/>
            <person name="Labrie S."/>
        </authorList>
    </citation>
    <scope>NUCLEOTIDE SEQUENCE</scope>
    <source>
        <strain evidence="3">LMA-70</strain>
    </source>
</reference>
<dbReference type="InterPro" id="IPR000008">
    <property type="entry name" value="C2_dom"/>
</dbReference>
<sequence length="608" mass="65411">MSYSDSTDPIGTLKLTIKSATDLPTLETVSIINPYIKASVNSLTFARTIAIPSTFNPDWNESLYLPVTASDHTLIVSVFNAEPTSRDDKLGEFTLPIDELIHANMNGNHSKIFEPELRTADFSLEKLLPQGTLDYTVAFYPTLGVNNTDFSDTRTISDIPSSLKNVESSGTEREREPPYTEFDTNQTNWDDPPSTNTGGFVNNVHSLEQLSKKKAGVLSLSFIEARALQSNIFVRYLVDESEFPIYTSRLIRRDPHQLIGETSSAVIRELDYSQITFQVVAKVDKPRPEDVIATHTINTLDLLQNSYRRPNTLTITSDDHAVATITLRSTYAPLELPVKSTESVLNTGLLAVAVVGANAISTKRSSHTTTFARVLMNGEPLLTTQIAKRTVNPAWNESFHTVVLSRTQDKIGLEVYEKGPDETVYADHHDNIGTTTVDLTQLQPGTLTTLTLPLAGNANKGTITVSLLFKPAYVRRRADYAGIVTLSETGMPLAGNFVGSTGELVELDTRVLNGGSLKSVSSRALSEGGNQIKGGAGQMLGAVTIGTGKAVGSAVIGANKVINGVFIGAYRVIGGVIGGATNMVGGTGKVVVGLGGKVGSGIRTLKHK</sequence>
<reference evidence="3" key="1">
    <citation type="journal article" date="2020" name="Front. Microbiol.">
        <title>Phenotypic and Genetic Characterization of the Cheese Ripening Yeast Geotrichum candidum.</title>
        <authorList>
            <person name="Perkins V."/>
            <person name="Vignola S."/>
            <person name="Lessard M.H."/>
            <person name="Plante P.L."/>
            <person name="Corbeil J."/>
            <person name="Dugat-Bony E."/>
            <person name="Frenette M."/>
            <person name="Labrie S."/>
        </authorList>
    </citation>
    <scope>NUCLEOTIDE SEQUENCE</scope>
    <source>
        <strain evidence="3">LMA-70</strain>
    </source>
</reference>
<evidence type="ECO:0000259" key="2">
    <source>
        <dbReference type="PROSITE" id="PS50004"/>
    </source>
</evidence>
<dbReference type="PROSITE" id="PS50004">
    <property type="entry name" value="C2"/>
    <property type="match status" value="2"/>
</dbReference>
<gene>
    <name evidence="3" type="ORF">DV451_001140</name>
</gene>
<accession>A0A9P5KVG3</accession>
<dbReference type="Pfam" id="PF24920">
    <property type="entry name" value="C2_TCB1"/>
    <property type="match status" value="1"/>
</dbReference>
<dbReference type="PANTHER" id="PTHR46980">
    <property type="entry name" value="TRICALBIN-1-RELATED"/>
    <property type="match status" value="1"/>
</dbReference>
<dbReference type="InterPro" id="IPR056910">
    <property type="entry name" value="TCB1-3_C2"/>
</dbReference>
<proteinExistence type="predicted"/>
<dbReference type="InterPro" id="IPR035892">
    <property type="entry name" value="C2_domain_sf"/>
</dbReference>
<feature type="domain" description="C2" evidence="2">
    <location>
        <begin position="1"/>
        <end position="113"/>
    </location>
</feature>
<dbReference type="InterPro" id="IPR052455">
    <property type="entry name" value="Tricalbin_domain"/>
</dbReference>
<protein>
    <recommendedName>
        <fullName evidence="2">C2 domain-containing protein</fullName>
    </recommendedName>
</protein>
<dbReference type="Pfam" id="PF00168">
    <property type="entry name" value="C2"/>
    <property type="match status" value="2"/>
</dbReference>
<comment type="caution">
    <text evidence="3">The sequence shown here is derived from an EMBL/GenBank/DDBJ whole genome shotgun (WGS) entry which is preliminary data.</text>
</comment>
<evidence type="ECO:0000256" key="1">
    <source>
        <dbReference type="SAM" id="MobiDB-lite"/>
    </source>
</evidence>
<dbReference type="AlphaFoldDB" id="A0A9P5KVG3"/>
<dbReference type="SMART" id="SM00239">
    <property type="entry name" value="C2"/>
    <property type="match status" value="3"/>
</dbReference>
<dbReference type="EMBL" id="QQZK01000016">
    <property type="protein sequence ID" value="KAF5103912.1"/>
    <property type="molecule type" value="Genomic_DNA"/>
</dbReference>
<dbReference type="Proteomes" id="UP000750522">
    <property type="component" value="Unassembled WGS sequence"/>
</dbReference>
<evidence type="ECO:0000313" key="4">
    <source>
        <dbReference type="Proteomes" id="UP000750522"/>
    </source>
</evidence>
<feature type="region of interest" description="Disordered" evidence="1">
    <location>
        <begin position="161"/>
        <end position="191"/>
    </location>
</feature>
<dbReference type="PANTHER" id="PTHR46980:SF2">
    <property type="entry name" value="TRICALBIN-1-RELATED"/>
    <property type="match status" value="1"/>
</dbReference>
<organism evidence="3 4">
    <name type="scientific">Geotrichum candidum</name>
    <name type="common">Oospora lactis</name>
    <name type="synonym">Dipodascus geotrichum</name>
    <dbReference type="NCBI Taxonomy" id="1173061"/>
    <lineage>
        <taxon>Eukaryota</taxon>
        <taxon>Fungi</taxon>
        <taxon>Dikarya</taxon>
        <taxon>Ascomycota</taxon>
        <taxon>Saccharomycotina</taxon>
        <taxon>Dipodascomycetes</taxon>
        <taxon>Dipodascales</taxon>
        <taxon>Dipodascaceae</taxon>
        <taxon>Geotrichum</taxon>
    </lineage>
</organism>